<keyword evidence="3" id="KW-0653">Protein transport</keyword>
<evidence type="ECO:0000256" key="5">
    <source>
        <dbReference type="ARBA" id="ARBA00023132"/>
    </source>
</evidence>
<keyword evidence="6 7" id="KW-0539">Nucleus</keyword>
<comment type="subcellular location">
    <subcellularLocation>
        <location evidence="7">Nucleus</location>
        <location evidence="7">Nuclear pore complex</location>
    </subcellularLocation>
    <subcellularLocation>
        <location evidence="7">Nucleus membrane</location>
    </subcellularLocation>
</comment>
<evidence type="ECO:0000256" key="4">
    <source>
        <dbReference type="ARBA" id="ARBA00023010"/>
    </source>
</evidence>
<dbReference type="AlphaFoldDB" id="A0A9P6N210"/>
<dbReference type="GO" id="GO:0006406">
    <property type="term" value="P:mRNA export from nucleus"/>
    <property type="evidence" value="ECO:0007669"/>
    <property type="project" value="TreeGrafter"/>
</dbReference>
<dbReference type="Gene3D" id="1.10.3450.20">
    <property type="match status" value="1"/>
</dbReference>
<comment type="caution">
    <text evidence="9">The sequence shown here is derived from an EMBL/GenBank/DDBJ whole genome shotgun (WGS) entry which is preliminary data.</text>
</comment>
<keyword evidence="1 7" id="KW-0813">Transport</keyword>
<dbReference type="Pfam" id="PF04121">
    <property type="entry name" value="Nup84_Nup100"/>
    <property type="match status" value="1"/>
</dbReference>
<evidence type="ECO:0000256" key="1">
    <source>
        <dbReference type="ARBA" id="ARBA00022448"/>
    </source>
</evidence>
<feature type="region of interest" description="Disordered" evidence="8">
    <location>
        <begin position="1"/>
        <end position="44"/>
    </location>
</feature>
<keyword evidence="7" id="KW-0472">Membrane</keyword>
<accession>A0A9P6N210</accession>
<proteinExistence type="inferred from homology"/>
<comment type="similarity">
    <text evidence="7">Belongs to the nucleoporin Nup84/Nup107 family.</text>
</comment>
<dbReference type="GO" id="GO:0031965">
    <property type="term" value="C:nuclear membrane"/>
    <property type="evidence" value="ECO:0007669"/>
    <property type="project" value="UniProtKB-SubCell"/>
</dbReference>
<evidence type="ECO:0000256" key="6">
    <source>
        <dbReference type="ARBA" id="ARBA00023242"/>
    </source>
</evidence>
<comment type="subunit">
    <text evidence="7">Part of the nuclear pore complex (NPC).</text>
</comment>
<dbReference type="PANTHER" id="PTHR13003:SF2">
    <property type="entry name" value="NUCLEAR PORE COMPLEX PROTEIN NUP107"/>
    <property type="match status" value="1"/>
</dbReference>
<dbReference type="Proteomes" id="UP000703661">
    <property type="component" value="Unassembled WGS sequence"/>
</dbReference>
<dbReference type="GO" id="GO:0031080">
    <property type="term" value="C:nuclear pore outer ring"/>
    <property type="evidence" value="ECO:0007669"/>
    <property type="project" value="TreeGrafter"/>
</dbReference>
<evidence type="ECO:0000256" key="8">
    <source>
        <dbReference type="SAM" id="MobiDB-lite"/>
    </source>
</evidence>
<evidence type="ECO:0000256" key="3">
    <source>
        <dbReference type="ARBA" id="ARBA00022927"/>
    </source>
</evidence>
<protein>
    <recommendedName>
        <fullName evidence="7">Nuclear pore complex protein</fullName>
    </recommendedName>
</protein>
<evidence type="ECO:0000256" key="2">
    <source>
        <dbReference type="ARBA" id="ARBA00022816"/>
    </source>
</evidence>
<reference evidence="9" key="1">
    <citation type="journal article" date="2020" name="Fungal Divers.">
        <title>Resolving the Mortierellaceae phylogeny through synthesis of multi-gene phylogenetics and phylogenomics.</title>
        <authorList>
            <person name="Vandepol N."/>
            <person name="Liber J."/>
            <person name="Desiro A."/>
            <person name="Na H."/>
            <person name="Kennedy M."/>
            <person name="Barry K."/>
            <person name="Grigoriev I.V."/>
            <person name="Miller A.N."/>
            <person name="O'Donnell K."/>
            <person name="Stajich J.E."/>
            <person name="Bonito G."/>
        </authorList>
    </citation>
    <scope>NUCLEOTIDE SEQUENCE</scope>
    <source>
        <strain evidence="9">NRRL 2769</strain>
    </source>
</reference>
<gene>
    <name evidence="9" type="primary">NUP84</name>
    <name evidence="9" type="ORF">BGZ80_003472</name>
</gene>
<keyword evidence="5 7" id="KW-0906">Nuclear pore complex</keyword>
<dbReference type="GO" id="GO:0017056">
    <property type="term" value="F:structural constituent of nuclear pore"/>
    <property type="evidence" value="ECO:0007669"/>
    <property type="project" value="UniProtKB-UniRule"/>
</dbReference>
<evidence type="ECO:0000256" key="7">
    <source>
        <dbReference type="RuleBase" id="RU365072"/>
    </source>
</evidence>
<dbReference type="EMBL" id="JAAAID010000192">
    <property type="protein sequence ID" value="KAG0020851.1"/>
    <property type="molecule type" value="Genomic_DNA"/>
</dbReference>
<organism evidence="9 10">
    <name type="scientific">Entomortierella chlamydospora</name>
    <dbReference type="NCBI Taxonomy" id="101097"/>
    <lineage>
        <taxon>Eukaryota</taxon>
        <taxon>Fungi</taxon>
        <taxon>Fungi incertae sedis</taxon>
        <taxon>Mucoromycota</taxon>
        <taxon>Mortierellomycotina</taxon>
        <taxon>Mortierellomycetes</taxon>
        <taxon>Mortierellales</taxon>
        <taxon>Mortierellaceae</taxon>
        <taxon>Entomortierella</taxon>
    </lineage>
</organism>
<comment type="function">
    <text evidence="7">Functions as a component of the nuclear pore complex (NPC).</text>
</comment>
<keyword evidence="10" id="KW-1185">Reference proteome</keyword>
<dbReference type="GO" id="GO:0000973">
    <property type="term" value="P:post-transcriptional tethering of RNA polymerase II gene DNA at nuclear periphery"/>
    <property type="evidence" value="ECO:0007669"/>
    <property type="project" value="TreeGrafter"/>
</dbReference>
<dbReference type="Gene3D" id="1.20.190.50">
    <property type="match status" value="1"/>
</dbReference>
<keyword evidence="2" id="KW-0509">mRNA transport</keyword>
<dbReference type="GO" id="GO:0006606">
    <property type="term" value="P:protein import into nucleus"/>
    <property type="evidence" value="ECO:0007669"/>
    <property type="project" value="TreeGrafter"/>
</dbReference>
<evidence type="ECO:0000313" key="10">
    <source>
        <dbReference type="Proteomes" id="UP000703661"/>
    </source>
</evidence>
<feature type="compositionally biased region" description="Polar residues" evidence="8">
    <location>
        <begin position="25"/>
        <end position="35"/>
    </location>
</feature>
<dbReference type="PANTHER" id="PTHR13003">
    <property type="entry name" value="NUP107-RELATED"/>
    <property type="match status" value="1"/>
</dbReference>
<dbReference type="InterPro" id="IPR007252">
    <property type="entry name" value="Nup84/Nup107"/>
</dbReference>
<evidence type="ECO:0000313" key="9">
    <source>
        <dbReference type="EMBL" id="KAG0020851.1"/>
    </source>
</evidence>
<sequence length="794" mass="90342">MAWNTTKPFSGFSAPKDMDVDMESSPATPVENTSISKEDASDNIPKGFQESFETGIEYQKFARPLEKLQRLRRGSGNDFDMVSILPEFEALCSTRAQQFEYRKDSDAGYLAFGAMDEYKLWQSESHTWVLLTTLFGAFENQRPFVDKGPESLEWSDLDLIEHLASNDNNFKHHAAVKVWLETIAPRFTPLVTTKTYTPQSSIKPTFSFAPLTSSKKTEYLDPDATTRDGTKPSERNQEIEQDLLKTVWGYIRRGKIESAKEACIKAGEHWRAESIGGGDFYSIPIAYTDPIYDREDDRHGNKTRSLWKGTCYALANESSADQYERAIYGALCGDIPSVLPVCSSWEDHAWVQYNALVEGMIEARLSQFNRGGPCKVLPLPAAKIIYAKDIFNSLTNSENLELRTIQTSIILGQTDQLLAKMATEAKASGKSGAPLKPHLMRFLAHFVLLLRSKQSNVPKDSGDYFIKIYVDYLISRKLYGLAPLYASFLPVNLQVETCSSYLKTIDGSKKDRHEHLITIRQNGLDLHKVLTATVDDLLNNTRADFEQITDYRANLEKSIMASISGHEKANIRALEWLSFDLPQYEECLKRSNYLARKYLVQGRLNSAFALFNALPQDINQRDVNEASPASLSISHEHLYYRDLFHVRLLFEEWRDFIGSKHAENVPQSKVLAWEMGVKDKAQKAIVEIETLLTSRWIFDCILPGDEERNQELRRLRQIYISELVMNLHEVYFESRVVVPEYLGKSVEMSNLVASESGVPLYKELQESERLNEFLDRIRLSSIELIKAGQSPFGC</sequence>
<keyword evidence="4 7" id="KW-0811">Translocation</keyword>
<name>A0A9P6N210_9FUNG</name>